<reference evidence="3" key="1">
    <citation type="submission" date="2022-12" db="EMBL/GenBank/DDBJ databases">
        <title>Paracoccus sp. EF6 isolated from a lake water.</title>
        <authorList>
            <person name="Liu H."/>
        </authorList>
    </citation>
    <scope>NUCLEOTIDE SEQUENCE</scope>
    <source>
        <strain evidence="3">EF6</strain>
    </source>
</reference>
<evidence type="ECO:0000313" key="4">
    <source>
        <dbReference type="Proteomes" id="UP001149822"/>
    </source>
</evidence>
<dbReference type="InterPro" id="IPR021760">
    <property type="entry name" value="RepC_C"/>
</dbReference>
<dbReference type="Pfam" id="PF03428">
    <property type="entry name" value="RP-C"/>
    <property type="match status" value="1"/>
</dbReference>
<gene>
    <name evidence="3" type="primary">repC</name>
    <name evidence="3" type="ORF">OU682_21120</name>
</gene>
<dbReference type="NCBIfam" id="NF040974">
    <property type="entry name" value="RepABC_RepC"/>
    <property type="match status" value="1"/>
</dbReference>
<organism evidence="3 4">
    <name type="scientific">Paracoccus benzoatiresistens</name>
    <dbReference type="NCBI Taxonomy" id="2997341"/>
    <lineage>
        <taxon>Bacteria</taxon>
        <taxon>Pseudomonadati</taxon>
        <taxon>Pseudomonadota</taxon>
        <taxon>Alphaproteobacteria</taxon>
        <taxon>Rhodobacterales</taxon>
        <taxon>Paracoccaceae</taxon>
        <taxon>Paracoccus</taxon>
    </lineage>
</organism>
<feature type="domain" description="Plasmid replication protein C N-terminal" evidence="1">
    <location>
        <begin position="29"/>
        <end position="157"/>
    </location>
</feature>
<comment type="caution">
    <text evidence="3">The sequence shown here is derived from an EMBL/GenBank/DDBJ whole genome shotgun (WGS) entry which is preliminary data.</text>
</comment>
<feature type="domain" description="Plasmid replication protein C C-terminal" evidence="2">
    <location>
        <begin position="269"/>
        <end position="360"/>
    </location>
</feature>
<evidence type="ECO:0000259" key="1">
    <source>
        <dbReference type="Pfam" id="PF03428"/>
    </source>
</evidence>
<protein>
    <submittedName>
        <fullName evidence="3">Plasmid replication protein RepC</fullName>
    </submittedName>
</protein>
<evidence type="ECO:0000313" key="3">
    <source>
        <dbReference type="EMBL" id="MCZ0964093.1"/>
    </source>
</evidence>
<dbReference type="Proteomes" id="UP001149822">
    <property type="component" value="Unassembled WGS sequence"/>
</dbReference>
<evidence type="ECO:0000259" key="2">
    <source>
        <dbReference type="Pfam" id="PF11800"/>
    </source>
</evidence>
<dbReference type="InterPro" id="IPR005090">
    <property type="entry name" value="RepC_N"/>
</dbReference>
<proteinExistence type="predicted"/>
<sequence length="375" mass="41479">MTFHRAITPGFPRTNSVDVPIQASGCLKEAYRHLSAVAKTVGLSTGVLHTLRAMIHCVRPEKSLTCFASTETLIRLRSGGSERSIRRHVEQLITAGIIVRNDSPNKKRYMVRDASSGEVELFGFDLSPMLRRLAEWKCLDEKLAADISRKRYLRTVILGRLHRLDQLGSAFDTASTRSILRRNLAIEELEVMLSTVADHLDNLVEAPCPTIQAFGDLARPDQAAKELTGSGGQIDRHQHRSETYIPESEDPSKVELQLSTRADTTLLRKVEATCSEAIAFAQGPLQNWDDVHALAWLLAPMIGIDKELLAKATRMHGSSPASVLVLLLLQQGNMIRNTGGYFRALTMGPRATSFDPWGMLDLMEQKGPGAPRCFA</sequence>
<dbReference type="EMBL" id="JAPTYD010000067">
    <property type="protein sequence ID" value="MCZ0964093.1"/>
    <property type="molecule type" value="Genomic_DNA"/>
</dbReference>
<keyword evidence="4" id="KW-1185">Reference proteome</keyword>
<dbReference type="RefSeq" id="WP_268944189.1">
    <property type="nucleotide sequence ID" value="NZ_JAPTYD010000067.1"/>
</dbReference>
<dbReference type="InterPro" id="IPR047611">
    <property type="entry name" value="RepABC_RepC"/>
</dbReference>
<accession>A0ABT4JAJ6</accession>
<name>A0ABT4JAJ6_9RHOB</name>
<dbReference type="Pfam" id="PF11800">
    <property type="entry name" value="RP-C_C"/>
    <property type="match status" value="1"/>
</dbReference>